<evidence type="ECO:0000313" key="2">
    <source>
        <dbReference type="Proteomes" id="UP000251960"/>
    </source>
</evidence>
<dbReference type="Proteomes" id="UP000251960">
    <property type="component" value="Chromosome 8"/>
</dbReference>
<dbReference type="SUPFAM" id="SSF53756">
    <property type="entry name" value="UDP-Glycosyltransferase/glycogen phosphorylase"/>
    <property type="match status" value="1"/>
</dbReference>
<organism evidence="1 2">
    <name type="scientific">Zea mays</name>
    <name type="common">Maize</name>
    <dbReference type="NCBI Taxonomy" id="4577"/>
    <lineage>
        <taxon>Eukaryota</taxon>
        <taxon>Viridiplantae</taxon>
        <taxon>Streptophyta</taxon>
        <taxon>Embryophyta</taxon>
        <taxon>Tracheophyta</taxon>
        <taxon>Spermatophyta</taxon>
        <taxon>Magnoliopsida</taxon>
        <taxon>Liliopsida</taxon>
        <taxon>Poales</taxon>
        <taxon>Poaceae</taxon>
        <taxon>PACMAD clade</taxon>
        <taxon>Panicoideae</taxon>
        <taxon>Andropogonodae</taxon>
        <taxon>Andropogoneae</taxon>
        <taxon>Tripsacinae</taxon>
        <taxon>Zea</taxon>
    </lineage>
</organism>
<protein>
    <submittedName>
        <fullName evidence="1">Uncharacterized protein</fullName>
    </submittedName>
</protein>
<sequence>MVAPVERLLDRLSLEQKPDAIVADTFLAWGIGVGSARGIPVCSLWTQPATFFLALWHLDRWPPVDGQVVRLATIPNVIPSERVRSTDFAVFIEVVHIKMVAPIERLLDRLSLEQKSDAIVTCDVCEYLGSSRGTLTAAVESLSRIQHVPCLLASMEGVPSVVSGFFSNAVSAVVERLWSLSLKSTTKIAASEGKSMVK</sequence>
<proteinExistence type="predicted"/>
<dbReference type="AlphaFoldDB" id="A0A3L6DIV5"/>
<comment type="caution">
    <text evidence="1">The sequence shown here is derived from an EMBL/GenBank/DDBJ whole genome shotgun (WGS) entry which is preliminary data.</text>
</comment>
<gene>
    <name evidence="1" type="ORF">Zm00014a_023323</name>
</gene>
<reference evidence="1 2" key="1">
    <citation type="journal article" date="2018" name="Nat. Genet.">
        <title>Extensive intraspecific gene order and gene structural variations between Mo17 and other maize genomes.</title>
        <authorList>
            <person name="Sun S."/>
            <person name="Zhou Y."/>
            <person name="Chen J."/>
            <person name="Shi J."/>
            <person name="Zhao H."/>
            <person name="Zhao H."/>
            <person name="Song W."/>
            <person name="Zhang M."/>
            <person name="Cui Y."/>
            <person name="Dong X."/>
            <person name="Liu H."/>
            <person name="Ma X."/>
            <person name="Jiao Y."/>
            <person name="Wang B."/>
            <person name="Wei X."/>
            <person name="Stein J.C."/>
            <person name="Glaubitz J.C."/>
            <person name="Lu F."/>
            <person name="Yu G."/>
            <person name="Liang C."/>
            <person name="Fengler K."/>
            <person name="Li B."/>
            <person name="Rafalski A."/>
            <person name="Schnable P.S."/>
            <person name="Ware D.H."/>
            <person name="Buckler E.S."/>
            <person name="Lai J."/>
        </authorList>
    </citation>
    <scope>NUCLEOTIDE SEQUENCE [LARGE SCALE GENOMIC DNA]</scope>
    <source>
        <strain evidence="2">cv. Missouri 17</strain>
        <tissue evidence="1">Seedling</tissue>
    </source>
</reference>
<dbReference type="EMBL" id="NCVQ01000009">
    <property type="protein sequence ID" value="PWZ08514.1"/>
    <property type="molecule type" value="Genomic_DNA"/>
</dbReference>
<name>A0A3L6DIV5_MAIZE</name>
<dbReference type="Gene3D" id="3.40.50.2000">
    <property type="entry name" value="Glycogen Phosphorylase B"/>
    <property type="match status" value="1"/>
</dbReference>
<evidence type="ECO:0000313" key="1">
    <source>
        <dbReference type="EMBL" id="PWZ08514.1"/>
    </source>
</evidence>
<accession>A0A3L6DIV5</accession>